<dbReference type="Gene3D" id="3.90.1150.10">
    <property type="entry name" value="Aspartate Aminotransferase, domain 1"/>
    <property type="match status" value="1"/>
</dbReference>
<evidence type="ECO:0000256" key="2">
    <source>
        <dbReference type="ARBA" id="ARBA00022679"/>
    </source>
</evidence>
<evidence type="ECO:0000259" key="5">
    <source>
        <dbReference type="Pfam" id="PF00155"/>
    </source>
</evidence>
<keyword evidence="2 6" id="KW-0808">Transferase</keyword>
<dbReference type="PANTHER" id="PTHR13693:SF100">
    <property type="entry name" value="8-AMINO-7-OXONONANOATE SYNTHASE"/>
    <property type="match status" value="1"/>
</dbReference>
<evidence type="ECO:0000256" key="3">
    <source>
        <dbReference type="ARBA" id="ARBA00022898"/>
    </source>
</evidence>
<reference evidence="6 7" key="1">
    <citation type="submission" date="2007-07" db="EMBL/GenBank/DDBJ databases">
        <title>Complete sequence of chromosome of Xanthobacter autotrophicus Py2.</title>
        <authorList>
            <consortium name="US DOE Joint Genome Institute"/>
            <person name="Copeland A."/>
            <person name="Lucas S."/>
            <person name="Lapidus A."/>
            <person name="Barry K."/>
            <person name="Glavina del Rio T."/>
            <person name="Hammon N."/>
            <person name="Israni S."/>
            <person name="Dalin E."/>
            <person name="Tice H."/>
            <person name="Pitluck S."/>
            <person name="Sims D."/>
            <person name="Brettin T."/>
            <person name="Bruce D."/>
            <person name="Detter J.C."/>
            <person name="Han C."/>
            <person name="Tapia R."/>
            <person name="Brainard J."/>
            <person name="Schmutz J."/>
            <person name="Larimer F."/>
            <person name="Land M."/>
            <person name="Hauser L."/>
            <person name="Kyrpides N."/>
            <person name="Kim E."/>
            <person name="Ensigns S.A."/>
            <person name="Richardson P."/>
        </authorList>
    </citation>
    <scope>NUCLEOTIDE SEQUENCE [LARGE SCALE GENOMIC DNA]</scope>
    <source>
        <strain evidence="7">ATCC BAA-1158 / Py2</strain>
    </source>
</reference>
<dbReference type="OrthoDB" id="9807157at2"/>
<keyword evidence="6" id="KW-0012">Acyltransferase</keyword>
<dbReference type="Proteomes" id="UP000002417">
    <property type="component" value="Chromosome"/>
</dbReference>
<dbReference type="Gene3D" id="3.40.640.10">
    <property type="entry name" value="Type I PLP-dependent aspartate aminotransferase-like (Major domain)"/>
    <property type="match status" value="1"/>
</dbReference>
<dbReference type="InterPro" id="IPR015424">
    <property type="entry name" value="PyrdxlP-dep_Trfase"/>
</dbReference>
<evidence type="ECO:0000256" key="1">
    <source>
        <dbReference type="ARBA" id="ARBA00001933"/>
    </source>
</evidence>
<dbReference type="InterPro" id="IPR050087">
    <property type="entry name" value="AON_synthase_class-II"/>
</dbReference>
<dbReference type="CDD" id="cd06454">
    <property type="entry name" value="KBL_like"/>
    <property type="match status" value="1"/>
</dbReference>
<evidence type="ECO:0000256" key="4">
    <source>
        <dbReference type="SAM" id="MobiDB-lite"/>
    </source>
</evidence>
<feature type="compositionally biased region" description="Low complexity" evidence="4">
    <location>
        <begin position="18"/>
        <end position="29"/>
    </location>
</feature>
<evidence type="ECO:0000313" key="7">
    <source>
        <dbReference type="Proteomes" id="UP000002417"/>
    </source>
</evidence>
<dbReference type="HOGENOM" id="CLU_015846_11_3_5"/>
<organism evidence="6 7">
    <name type="scientific">Xanthobacter autotrophicus (strain ATCC BAA-1158 / Py2)</name>
    <dbReference type="NCBI Taxonomy" id="78245"/>
    <lineage>
        <taxon>Bacteria</taxon>
        <taxon>Pseudomonadati</taxon>
        <taxon>Pseudomonadota</taxon>
        <taxon>Alphaproteobacteria</taxon>
        <taxon>Hyphomicrobiales</taxon>
        <taxon>Xanthobacteraceae</taxon>
        <taxon>Xanthobacter</taxon>
    </lineage>
</organism>
<feature type="region of interest" description="Disordered" evidence="4">
    <location>
        <begin position="1"/>
        <end position="36"/>
    </location>
</feature>
<comment type="cofactor">
    <cofactor evidence="1">
        <name>pyridoxal 5'-phosphate</name>
        <dbReference type="ChEBI" id="CHEBI:597326"/>
    </cofactor>
</comment>
<dbReference type="AlphaFoldDB" id="A7ILY6"/>
<dbReference type="STRING" id="78245.Xaut_3804"/>
<gene>
    <name evidence="6" type="ordered locus">Xaut_3804</name>
</gene>
<dbReference type="GO" id="GO:0009102">
    <property type="term" value="P:biotin biosynthetic process"/>
    <property type="evidence" value="ECO:0007669"/>
    <property type="project" value="TreeGrafter"/>
</dbReference>
<dbReference type="PhylomeDB" id="A7ILY6"/>
<accession>A7ILY6</accession>
<dbReference type="eggNOG" id="COG0156">
    <property type="taxonomic scope" value="Bacteria"/>
</dbReference>
<feature type="compositionally biased region" description="Basic and acidic residues" evidence="4">
    <location>
        <begin position="7"/>
        <end position="17"/>
    </location>
</feature>
<sequence>MSGGGRLSDDEFERLMAEMKAPTPAAAPKAPERADHRPQTAFETLPRFTELRTQRAAAELLGLESPYHRVHEMRAGAVSRIDGREVVNFASYDYLGLNGDPRITRAVAEAAAQWGTSVSSSRLSAGERPAHGALEAGLAAIYGAEAALAFVSGHATALAVIPTLMGPNDLVVTDALMHNCVLLGAQYSPATRRTFPHNDLDALEAMLARDRDRFGRVLIVSEGLFSMDGDGPDLKRLVALKGRFGCWLMIDDAHGLGVLGGTGRGIAEHAGVDPRAVDIWFGTLSKTLVSCGGYIAGSTAIIDYLKAFAPGMVYSVGMPVPVAEAARVALELMIAEPERVKRLAANGARLRAQLVAGGFDVGAAWGFGIVPVIVGETIKTVQLAQKLLERGINVFPVLPPGVPDRSARLRFFLSAAHSDAHLDQALEALTQEAAALGLPRPRSG</sequence>
<dbReference type="KEGG" id="xau:Xaut_3804"/>
<protein>
    <submittedName>
        <fullName evidence="6">8-amino-7-oxononanoate synthase</fullName>
        <ecNumber evidence="6">2.3.1.47</ecNumber>
    </submittedName>
</protein>
<dbReference type="EMBL" id="CP000781">
    <property type="protein sequence ID" value="ABS69029.1"/>
    <property type="molecule type" value="Genomic_DNA"/>
</dbReference>
<name>A7ILY6_XANP2</name>
<dbReference type="InterPro" id="IPR004839">
    <property type="entry name" value="Aminotransferase_I/II_large"/>
</dbReference>
<dbReference type="Pfam" id="PF00155">
    <property type="entry name" value="Aminotran_1_2"/>
    <property type="match status" value="1"/>
</dbReference>
<dbReference type="InterPro" id="IPR015422">
    <property type="entry name" value="PyrdxlP-dep_Trfase_small"/>
</dbReference>
<proteinExistence type="predicted"/>
<dbReference type="GO" id="GO:0008710">
    <property type="term" value="F:8-amino-7-oxononanoate synthase activity"/>
    <property type="evidence" value="ECO:0007669"/>
    <property type="project" value="UniProtKB-EC"/>
</dbReference>
<keyword evidence="7" id="KW-1185">Reference proteome</keyword>
<keyword evidence="3" id="KW-0663">Pyridoxal phosphate</keyword>
<feature type="domain" description="Aminotransferase class I/classII large" evidence="5">
    <location>
        <begin position="85"/>
        <end position="429"/>
    </location>
</feature>
<dbReference type="InterPro" id="IPR015421">
    <property type="entry name" value="PyrdxlP-dep_Trfase_major"/>
</dbReference>
<evidence type="ECO:0000313" key="6">
    <source>
        <dbReference type="EMBL" id="ABS69029.1"/>
    </source>
</evidence>
<dbReference type="EC" id="2.3.1.47" evidence="6"/>
<dbReference type="PANTHER" id="PTHR13693">
    <property type="entry name" value="CLASS II AMINOTRANSFERASE/8-AMINO-7-OXONONANOATE SYNTHASE"/>
    <property type="match status" value="1"/>
</dbReference>
<dbReference type="SUPFAM" id="SSF53383">
    <property type="entry name" value="PLP-dependent transferases"/>
    <property type="match status" value="1"/>
</dbReference>
<dbReference type="GO" id="GO:0030170">
    <property type="term" value="F:pyridoxal phosphate binding"/>
    <property type="evidence" value="ECO:0007669"/>
    <property type="project" value="InterPro"/>
</dbReference>